<protein>
    <submittedName>
        <fullName evidence="2">Uncharacterized protein</fullName>
    </submittedName>
</protein>
<feature type="signal peptide" evidence="1">
    <location>
        <begin position="1"/>
        <end position="18"/>
    </location>
</feature>
<evidence type="ECO:0000313" key="3">
    <source>
        <dbReference type="Proteomes" id="UP000323067"/>
    </source>
</evidence>
<evidence type="ECO:0000256" key="1">
    <source>
        <dbReference type="SAM" id="SignalP"/>
    </source>
</evidence>
<reference evidence="2 3" key="1">
    <citation type="journal article" date="2017" name="BMC Genomics">
        <title>Chromosome level assembly and secondary metabolite potential of the parasitic fungus Cordyceps militaris.</title>
        <authorList>
            <person name="Kramer G.J."/>
            <person name="Nodwell J.R."/>
        </authorList>
    </citation>
    <scope>NUCLEOTIDE SEQUENCE [LARGE SCALE GENOMIC DNA]</scope>
    <source>
        <strain evidence="2 3">ATCC 34164</strain>
    </source>
</reference>
<dbReference type="OMA" id="VALCINT"/>
<feature type="chain" id="PRO_5014181534" evidence="1">
    <location>
        <begin position="19"/>
        <end position="104"/>
    </location>
</feature>
<dbReference type="VEuPathDB" id="FungiDB:A9K55_009199"/>
<keyword evidence="1" id="KW-0732">Signal</keyword>
<accession>A0A2H4SF10</accession>
<dbReference type="AlphaFoldDB" id="A0A2H4SF10"/>
<sequence>MKISAVGVALCINTAVLAQWTCDPGFQCGATIIHRDDSAFWVQTLKDAETRVGRRGRDPLWDLFRCNGNRTASFVQSCIGRCLYGGPGRDRCEGELLKSETPDE</sequence>
<gene>
    <name evidence="2" type="ORF">A9K55_009199</name>
</gene>
<dbReference type="VEuPathDB" id="FungiDB:CCM_08948"/>
<organism evidence="2 3">
    <name type="scientific">Cordyceps militaris</name>
    <name type="common">Caterpillar fungus</name>
    <name type="synonym">Clavaria militaris</name>
    <dbReference type="NCBI Taxonomy" id="73501"/>
    <lineage>
        <taxon>Eukaryota</taxon>
        <taxon>Fungi</taxon>
        <taxon>Dikarya</taxon>
        <taxon>Ascomycota</taxon>
        <taxon>Pezizomycotina</taxon>
        <taxon>Sordariomycetes</taxon>
        <taxon>Hypocreomycetidae</taxon>
        <taxon>Hypocreales</taxon>
        <taxon>Cordycipitaceae</taxon>
        <taxon>Cordyceps</taxon>
    </lineage>
</organism>
<dbReference type="Proteomes" id="UP000323067">
    <property type="component" value="Chromosome vii"/>
</dbReference>
<proteinExistence type="predicted"/>
<evidence type="ECO:0000313" key="2">
    <source>
        <dbReference type="EMBL" id="ATY61698.1"/>
    </source>
</evidence>
<name>A0A2H4SF10_CORMI</name>
<dbReference type="EMBL" id="CP023324">
    <property type="protein sequence ID" value="ATY61698.1"/>
    <property type="molecule type" value="Genomic_DNA"/>
</dbReference>